<sequence length="265" mass="30780">MKLKYLFPFMILCIGISGSAHMTMASAEPSGIMIEDSESIVQLQLGTMRMDLDNAGKRKLEEILDLLECVTPVGEDMQDTLNRGADFYGILLIHKDGTKEKFYFFSQNDKWYMETGEGIFYENAEGITDIVNIQKIDSSASMPIETVQYLLSQDQDRKRLEYAKKEGFYPTDQELSEMTETYIKDMEQAENYKDSEELCKNYGTTFADLIRNNNDFILHLMVSSRFSELRRIEYMEGTDTINGKIYDNFSDYERAYLNEYVYSME</sequence>
<dbReference type="EMBL" id="CACRST010000009">
    <property type="protein sequence ID" value="VYS84682.1"/>
    <property type="molecule type" value="Genomic_DNA"/>
</dbReference>
<proteinExistence type="predicted"/>
<protein>
    <submittedName>
        <fullName evidence="2">Uncharacterized protein</fullName>
    </submittedName>
</protein>
<evidence type="ECO:0000256" key="1">
    <source>
        <dbReference type="SAM" id="SignalP"/>
    </source>
</evidence>
<reference evidence="2" key="1">
    <citation type="submission" date="2019-11" db="EMBL/GenBank/DDBJ databases">
        <authorList>
            <person name="Feng L."/>
        </authorList>
    </citation>
    <scope>NUCLEOTIDE SEQUENCE</scope>
    <source>
        <strain evidence="2">BgluceraseaLFYP119</strain>
    </source>
</reference>
<evidence type="ECO:0000313" key="2">
    <source>
        <dbReference type="EMBL" id="VYS84682.1"/>
    </source>
</evidence>
<name>A0A6N2RV29_9FIRM</name>
<organism evidence="2">
    <name type="scientific">Blautia glucerasea</name>
    <dbReference type="NCBI Taxonomy" id="536633"/>
    <lineage>
        <taxon>Bacteria</taxon>
        <taxon>Bacillati</taxon>
        <taxon>Bacillota</taxon>
        <taxon>Clostridia</taxon>
        <taxon>Lachnospirales</taxon>
        <taxon>Lachnospiraceae</taxon>
        <taxon>Blautia</taxon>
    </lineage>
</organism>
<feature type="chain" id="PRO_5039410728" evidence="1">
    <location>
        <begin position="23"/>
        <end position="265"/>
    </location>
</feature>
<gene>
    <name evidence="2" type="ORF">BGLFYP119_00824</name>
</gene>
<feature type="signal peptide" evidence="1">
    <location>
        <begin position="1"/>
        <end position="22"/>
    </location>
</feature>
<dbReference type="RefSeq" id="WP_156353048.1">
    <property type="nucleotide sequence ID" value="NZ_CACRST010000009.1"/>
</dbReference>
<keyword evidence="1" id="KW-0732">Signal</keyword>
<dbReference type="AlphaFoldDB" id="A0A6N2RV29"/>
<accession>A0A6N2RV29</accession>